<accession>A0ABU1F3R7</accession>
<feature type="transmembrane region" description="Helical" evidence="1">
    <location>
        <begin position="154"/>
        <end position="174"/>
    </location>
</feature>
<keyword evidence="3" id="KW-1185">Reference proteome</keyword>
<sequence>MFLPPGRIAQDWWLLLLRGIAVILFGLAALFWPALTVGVLVMLFGAFALADGILTIWAGLSVRDRPARPWLWLLDGVASTIFGIIALFWPAETAVALVVLAAVWAIVAGVLRMAAAIAWRNLIEGEWLLGLSGLLSVAFGIALSFVPLAGILAFGWLIGLYALLAGVVMCALAFRLRRLA</sequence>
<proteinExistence type="predicted"/>
<dbReference type="EMBL" id="JAVKPH010000002">
    <property type="protein sequence ID" value="MDR5651505.1"/>
    <property type="molecule type" value="Genomic_DNA"/>
</dbReference>
<feature type="transmembrane region" description="Helical" evidence="1">
    <location>
        <begin position="12"/>
        <end position="32"/>
    </location>
</feature>
<evidence type="ECO:0000256" key="1">
    <source>
        <dbReference type="SAM" id="Phobius"/>
    </source>
</evidence>
<dbReference type="PANTHER" id="PTHR34989:SF1">
    <property type="entry name" value="PROTEIN HDED"/>
    <property type="match status" value="1"/>
</dbReference>
<keyword evidence="1" id="KW-0472">Membrane</keyword>
<dbReference type="Proteomes" id="UP001247754">
    <property type="component" value="Unassembled WGS sequence"/>
</dbReference>
<comment type="caution">
    <text evidence="2">The sequence shown here is derived from an EMBL/GenBank/DDBJ whole genome shotgun (WGS) entry which is preliminary data.</text>
</comment>
<dbReference type="InterPro" id="IPR052712">
    <property type="entry name" value="Acid_resist_chaperone_HdeD"/>
</dbReference>
<feature type="transmembrane region" description="Helical" evidence="1">
    <location>
        <begin position="127"/>
        <end position="148"/>
    </location>
</feature>
<organism evidence="2 3">
    <name type="scientific">Ruixingdingia sedimenti</name>
    <dbReference type="NCBI Taxonomy" id="3073604"/>
    <lineage>
        <taxon>Bacteria</taxon>
        <taxon>Pseudomonadati</taxon>
        <taxon>Pseudomonadota</taxon>
        <taxon>Alphaproteobacteria</taxon>
        <taxon>Rhodobacterales</taxon>
        <taxon>Paracoccaceae</taxon>
        <taxon>Ruixingdingia</taxon>
    </lineage>
</organism>
<gene>
    <name evidence="2" type="ORF">RGD00_02735</name>
</gene>
<dbReference type="RefSeq" id="WP_310455688.1">
    <property type="nucleotide sequence ID" value="NZ_JAVKPH010000002.1"/>
</dbReference>
<reference evidence="2 3" key="1">
    <citation type="submission" date="2023-09" db="EMBL/GenBank/DDBJ databases">
        <title>Xinfangfangia sedmenti sp. nov., isolated the sedment.</title>
        <authorList>
            <person name="Xu L."/>
        </authorList>
    </citation>
    <scope>NUCLEOTIDE SEQUENCE [LARGE SCALE GENOMIC DNA]</scope>
    <source>
        <strain evidence="2 3">LG-4</strain>
    </source>
</reference>
<protein>
    <submittedName>
        <fullName evidence="2">DUF308 domain-containing protein</fullName>
    </submittedName>
</protein>
<name>A0ABU1F3R7_9RHOB</name>
<keyword evidence="1" id="KW-0812">Transmembrane</keyword>
<dbReference type="PANTHER" id="PTHR34989">
    <property type="entry name" value="PROTEIN HDED"/>
    <property type="match status" value="1"/>
</dbReference>
<evidence type="ECO:0000313" key="2">
    <source>
        <dbReference type="EMBL" id="MDR5651505.1"/>
    </source>
</evidence>
<feature type="transmembrane region" description="Helical" evidence="1">
    <location>
        <begin position="38"/>
        <end position="58"/>
    </location>
</feature>
<keyword evidence="1" id="KW-1133">Transmembrane helix</keyword>
<dbReference type="Pfam" id="PF03729">
    <property type="entry name" value="DUF308"/>
    <property type="match status" value="2"/>
</dbReference>
<feature type="transmembrane region" description="Helical" evidence="1">
    <location>
        <begin position="70"/>
        <end position="89"/>
    </location>
</feature>
<evidence type="ECO:0000313" key="3">
    <source>
        <dbReference type="Proteomes" id="UP001247754"/>
    </source>
</evidence>
<dbReference type="InterPro" id="IPR005325">
    <property type="entry name" value="DUF308_memb"/>
</dbReference>
<feature type="transmembrane region" description="Helical" evidence="1">
    <location>
        <begin position="95"/>
        <end position="115"/>
    </location>
</feature>